<organism evidence="1 2">
    <name type="scientific">Mucor flavus</name>
    <dbReference type="NCBI Taxonomy" id="439312"/>
    <lineage>
        <taxon>Eukaryota</taxon>
        <taxon>Fungi</taxon>
        <taxon>Fungi incertae sedis</taxon>
        <taxon>Mucoromycota</taxon>
        <taxon>Mucoromycotina</taxon>
        <taxon>Mucoromycetes</taxon>
        <taxon>Mucorales</taxon>
        <taxon>Mucorineae</taxon>
        <taxon>Mucoraceae</taxon>
        <taxon>Mucor</taxon>
    </lineage>
</organism>
<protein>
    <submittedName>
        <fullName evidence="1">Uncharacterized protein</fullName>
    </submittedName>
</protein>
<dbReference type="Proteomes" id="UP001473302">
    <property type="component" value="Unassembled WGS sequence"/>
</dbReference>
<name>A0ABP9YRJ9_9FUNG</name>
<evidence type="ECO:0000313" key="1">
    <source>
        <dbReference type="EMBL" id="GAA5809478.1"/>
    </source>
</evidence>
<sequence>MEEIFSIVWKYTHKFDKKRLQSFTKQKLDFLSAELERKAVKSENQKIRFRFLSVLSEEHHGNAKRACMRLVLKFISDYVANNIINVLPGHQANIRSLKEDGWNVIGYCRKSDLPQTENFTNILQHMVDNHYRRSLVEKVFVSPSSNAGSSFSERDLQPQNEAFDQLQNVHGNTKDMLQYITNNANICIVSSDFVGLSTNVVDLKEFICND</sequence>
<evidence type="ECO:0000313" key="2">
    <source>
        <dbReference type="Proteomes" id="UP001473302"/>
    </source>
</evidence>
<gene>
    <name evidence="1" type="ORF">MFLAVUS_002886</name>
</gene>
<dbReference type="EMBL" id="BAABUK010000005">
    <property type="protein sequence ID" value="GAA5809478.1"/>
    <property type="molecule type" value="Genomic_DNA"/>
</dbReference>
<comment type="caution">
    <text evidence="1">The sequence shown here is derived from an EMBL/GenBank/DDBJ whole genome shotgun (WGS) entry which is preliminary data.</text>
</comment>
<accession>A0ABP9YRJ9</accession>
<keyword evidence="2" id="KW-1185">Reference proteome</keyword>
<reference evidence="1 2" key="1">
    <citation type="submission" date="2024-04" db="EMBL/GenBank/DDBJ databases">
        <title>genome sequences of Mucor flavus KT1a and Helicostylum pulchrum KT1b strains isolated from the surface of a dry-aged beef.</title>
        <authorList>
            <person name="Toyotome T."/>
            <person name="Hosono M."/>
            <person name="Torimaru M."/>
            <person name="Fukuda K."/>
            <person name="Mikami N."/>
        </authorList>
    </citation>
    <scope>NUCLEOTIDE SEQUENCE [LARGE SCALE GENOMIC DNA]</scope>
    <source>
        <strain evidence="1 2">KT1a</strain>
    </source>
</reference>
<proteinExistence type="predicted"/>